<proteinExistence type="predicted"/>
<dbReference type="EMBL" id="JBEQNB010000028">
    <property type="protein sequence ID" value="MES0838382.1"/>
    <property type="molecule type" value="Genomic_DNA"/>
</dbReference>
<reference evidence="3 4" key="1">
    <citation type="submission" date="2024-06" db="EMBL/GenBank/DDBJ databases">
        <authorList>
            <person name="Bataeva Y.V."/>
            <person name="Grigorian L.N."/>
            <person name="Solomentsev V.I."/>
        </authorList>
    </citation>
    <scope>NUCLEOTIDE SEQUENCE [LARGE SCALE GENOMIC DNA]</scope>
    <source>
        <strain evidence="4">SCPM-O-B-12605 (RCAM04882)</strain>
    </source>
</reference>
<feature type="transmembrane region" description="Helical" evidence="2">
    <location>
        <begin position="100"/>
        <end position="122"/>
    </location>
</feature>
<gene>
    <name evidence="3" type="ORF">ABUK86_31770</name>
</gene>
<feature type="region of interest" description="Disordered" evidence="1">
    <location>
        <begin position="292"/>
        <end position="349"/>
    </location>
</feature>
<evidence type="ECO:0000313" key="4">
    <source>
        <dbReference type="Proteomes" id="UP001432401"/>
    </source>
</evidence>
<feature type="transmembrane region" description="Helical" evidence="2">
    <location>
        <begin position="6"/>
        <end position="27"/>
    </location>
</feature>
<keyword evidence="4" id="KW-1185">Reference proteome</keyword>
<accession>A0ABV2A4U1</accession>
<dbReference type="InterPro" id="IPR021235">
    <property type="entry name" value="DUF2637"/>
</dbReference>
<feature type="compositionally biased region" description="Gly residues" evidence="1">
    <location>
        <begin position="294"/>
        <end position="318"/>
    </location>
</feature>
<dbReference type="RefSeq" id="WP_352987211.1">
    <property type="nucleotide sequence ID" value="NZ_JBEQNA010000024.1"/>
</dbReference>
<name>A0ABV2A4U1_9ACTN</name>
<protein>
    <submittedName>
        <fullName evidence="3">DUF2637 domain-containing protein</fullName>
    </submittedName>
</protein>
<dbReference type="Proteomes" id="UP001432401">
    <property type="component" value="Unassembled WGS sequence"/>
</dbReference>
<feature type="region of interest" description="Disordered" evidence="1">
    <location>
        <begin position="361"/>
        <end position="488"/>
    </location>
</feature>
<feature type="compositionally biased region" description="Low complexity" evidence="1">
    <location>
        <begin position="361"/>
        <end position="390"/>
    </location>
</feature>
<feature type="compositionally biased region" description="Low complexity" evidence="1">
    <location>
        <begin position="427"/>
        <end position="437"/>
    </location>
</feature>
<feature type="transmembrane region" description="Helical" evidence="2">
    <location>
        <begin position="54"/>
        <end position="80"/>
    </location>
</feature>
<dbReference type="InterPro" id="IPR036388">
    <property type="entry name" value="WH-like_DNA-bd_sf"/>
</dbReference>
<evidence type="ECO:0000256" key="1">
    <source>
        <dbReference type="SAM" id="MobiDB-lite"/>
    </source>
</evidence>
<keyword evidence="2" id="KW-0812">Transmembrane</keyword>
<feature type="transmembrane region" description="Helical" evidence="2">
    <location>
        <begin position="162"/>
        <end position="179"/>
    </location>
</feature>
<keyword evidence="2" id="KW-1133">Transmembrane helix</keyword>
<sequence>MSDLLSASSWWLVCVAALVVTGVAVWGMRRAASRRPRPVPGPGRAGAVSLHGGYLVATVVIAVVALALILVAFTMSYAALYEAATWLADTQLYALNGGDLRFLFPVGIDAVIVYFLAMDLLMEWQGRRHALNRWAAYALSAITIILNVSQGDGSTASYLGHAGPPIVIILIAEGVAAWIRHLAGLAHGQAADRIPVGRWVAHPVSTLKVARLMLGWGITSYPRALEHEQRRQLAYAMLREQHGLSWRRHTPRHLRWMLDNGYELDTAFELTRAMTAASVAMTAEEATALATPGGQVGQGVGQRGHEGGQVGQGVGHGGQRGHDGVRTEPAPALEQGRERPDPGPAEERVQDAVATVATAPQAPAAEAATGTEEACGQEAPASVPESVPAPYWTREGPPVPSHPRREEPAAEAPREPEAEADPEPSAPEESVPELLSPEQKRERVRELLQSHPAITDAEIAEHIHASPRTARRYRSELTQHSPLVDTPR</sequence>
<comment type="caution">
    <text evidence="3">The sequence shown here is derived from an EMBL/GenBank/DDBJ whole genome shotgun (WGS) entry which is preliminary data.</text>
</comment>
<dbReference type="Gene3D" id="1.10.10.10">
    <property type="entry name" value="Winged helix-like DNA-binding domain superfamily/Winged helix DNA-binding domain"/>
    <property type="match status" value="1"/>
</dbReference>
<keyword evidence="2" id="KW-0472">Membrane</keyword>
<dbReference type="Pfam" id="PF10935">
    <property type="entry name" value="DUF2637"/>
    <property type="match status" value="1"/>
</dbReference>
<feature type="compositionally biased region" description="Basic and acidic residues" evidence="1">
    <location>
        <begin position="335"/>
        <end position="349"/>
    </location>
</feature>
<evidence type="ECO:0000256" key="2">
    <source>
        <dbReference type="SAM" id="Phobius"/>
    </source>
</evidence>
<feature type="compositionally biased region" description="Basic and acidic residues" evidence="1">
    <location>
        <begin position="438"/>
        <end position="448"/>
    </location>
</feature>
<feature type="compositionally biased region" description="Basic and acidic residues" evidence="1">
    <location>
        <begin position="403"/>
        <end position="417"/>
    </location>
</feature>
<evidence type="ECO:0000313" key="3">
    <source>
        <dbReference type="EMBL" id="MES0838382.1"/>
    </source>
</evidence>
<organism evidence="3 4">
    <name type="scientific">Nocardiopsis tropica</name>
    <dbReference type="NCBI Taxonomy" id="109330"/>
    <lineage>
        <taxon>Bacteria</taxon>
        <taxon>Bacillati</taxon>
        <taxon>Actinomycetota</taxon>
        <taxon>Actinomycetes</taxon>
        <taxon>Streptosporangiales</taxon>
        <taxon>Nocardiopsidaceae</taxon>
        <taxon>Nocardiopsis</taxon>
    </lineage>
</organism>